<reference evidence="2 3" key="1">
    <citation type="journal article" date="2019" name="G3 (Bethesda)">
        <title>Sequencing of a Wild Apple (Malus baccata) Genome Unravels the Differences Between Cultivated and Wild Apple Species Regarding Disease Resistance and Cold Tolerance.</title>
        <authorList>
            <person name="Chen X."/>
        </authorList>
    </citation>
    <scope>NUCLEOTIDE SEQUENCE [LARGE SCALE GENOMIC DNA]</scope>
    <source>
        <strain evidence="3">cv. Shandingzi</strain>
        <tissue evidence="2">Leaves</tissue>
    </source>
</reference>
<dbReference type="AlphaFoldDB" id="A0A540LUH3"/>
<dbReference type="EMBL" id="VIEB01000460">
    <property type="protein sequence ID" value="TQD90150.1"/>
    <property type="molecule type" value="Genomic_DNA"/>
</dbReference>
<feature type="region of interest" description="Disordered" evidence="1">
    <location>
        <begin position="1"/>
        <end position="49"/>
    </location>
</feature>
<comment type="caution">
    <text evidence="2">The sequence shown here is derived from an EMBL/GenBank/DDBJ whole genome shotgun (WGS) entry which is preliminary data.</text>
</comment>
<evidence type="ECO:0000313" key="2">
    <source>
        <dbReference type="EMBL" id="TQD90150.1"/>
    </source>
</evidence>
<gene>
    <name evidence="2" type="ORF">C1H46_024314</name>
</gene>
<proteinExistence type="predicted"/>
<organism evidence="2 3">
    <name type="scientific">Malus baccata</name>
    <name type="common">Siberian crab apple</name>
    <name type="synonym">Pyrus baccata</name>
    <dbReference type="NCBI Taxonomy" id="106549"/>
    <lineage>
        <taxon>Eukaryota</taxon>
        <taxon>Viridiplantae</taxon>
        <taxon>Streptophyta</taxon>
        <taxon>Embryophyta</taxon>
        <taxon>Tracheophyta</taxon>
        <taxon>Spermatophyta</taxon>
        <taxon>Magnoliopsida</taxon>
        <taxon>eudicotyledons</taxon>
        <taxon>Gunneridae</taxon>
        <taxon>Pentapetalae</taxon>
        <taxon>rosids</taxon>
        <taxon>fabids</taxon>
        <taxon>Rosales</taxon>
        <taxon>Rosaceae</taxon>
        <taxon>Amygdaloideae</taxon>
        <taxon>Maleae</taxon>
        <taxon>Malus</taxon>
    </lineage>
</organism>
<name>A0A540LUH3_MALBA</name>
<protein>
    <submittedName>
        <fullName evidence="2">Uncharacterized protein</fullName>
    </submittedName>
</protein>
<keyword evidence="3" id="KW-1185">Reference proteome</keyword>
<accession>A0A540LUH3</accession>
<evidence type="ECO:0000256" key="1">
    <source>
        <dbReference type="SAM" id="MobiDB-lite"/>
    </source>
</evidence>
<dbReference type="Proteomes" id="UP000315295">
    <property type="component" value="Unassembled WGS sequence"/>
</dbReference>
<sequence>MGPRVEQCCGGKGKAWREPPRTYGGSRPSVQLPDGRRGRAGLASGNGFVSSVGPIWSNTQI</sequence>
<evidence type="ECO:0000313" key="3">
    <source>
        <dbReference type="Proteomes" id="UP000315295"/>
    </source>
</evidence>